<keyword evidence="5 10" id="KW-0440">LIM domain</keyword>
<comment type="subcellular location">
    <subcellularLocation>
        <location evidence="1 9 11">Nucleus</location>
    </subcellularLocation>
</comment>
<feature type="non-terminal residue" evidence="17">
    <location>
        <position position="1"/>
    </location>
</feature>
<dbReference type="SUPFAM" id="SSF57716">
    <property type="entry name" value="Glucocorticoid receptor-like (DNA-binding domain)"/>
    <property type="match status" value="1"/>
</dbReference>
<evidence type="ECO:0000256" key="12">
    <source>
        <dbReference type="SAM" id="Coils"/>
    </source>
</evidence>
<dbReference type="InterPro" id="IPR017970">
    <property type="entry name" value="Homeobox_CS"/>
</dbReference>
<dbReference type="Gene3D" id="2.10.110.10">
    <property type="entry name" value="Cysteine Rich Protein"/>
    <property type="match status" value="2"/>
</dbReference>
<evidence type="ECO:0000313" key="18">
    <source>
        <dbReference type="Proteomes" id="UP000682733"/>
    </source>
</evidence>
<evidence type="ECO:0000313" key="16">
    <source>
        <dbReference type="EMBL" id="CAF0933265.1"/>
    </source>
</evidence>
<dbReference type="PROSITE" id="PS00478">
    <property type="entry name" value="LIM_DOMAIN_1"/>
    <property type="match status" value="2"/>
</dbReference>
<feature type="DNA-binding region" description="Homeobox" evidence="9">
    <location>
        <begin position="151"/>
        <end position="210"/>
    </location>
</feature>
<dbReference type="InterPro" id="IPR001781">
    <property type="entry name" value="Znf_LIM"/>
</dbReference>
<keyword evidence="7 9" id="KW-0371">Homeobox</keyword>
<evidence type="ECO:0000256" key="10">
    <source>
        <dbReference type="PROSITE-ProRule" id="PRU00125"/>
    </source>
</evidence>
<dbReference type="InterPro" id="IPR013594">
    <property type="entry name" value="Dynein_heavy_tail"/>
</dbReference>
<proteinExistence type="predicted"/>
<dbReference type="InterPro" id="IPR009057">
    <property type="entry name" value="Homeodomain-like_sf"/>
</dbReference>
<reference evidence="17" key="1">
    <citation type="submission" date="2021-02" db="EMBL/GenBank/DDBJ databases">
        <authorList>
            <person name="Nowell W R."/>
        </authorList>
    </citation>
    <scope>NUCLEOTIDE SEQUENCE</scope>
</reference>
<keyword evidence="3" id="KW-0677">Repeat</keyword>
<dbReference type="FunFam" id="2.10.110.10:FF:000032">
    <property type="entry name" value="LIM/homeobox protein Lhx3"/>
    <property type="match status" value="1"/>
</dbReference>
<dbReference type="Gene3D" id="1.10.10.60">
    <property type="entry name" value="Homeodomain-like"/>
    <property type="match status" value="1"/>
</dbReference>
<dbReference type="GO" id="GO:0005634">
    <property type="term" value="C:nucleus"/>
    <property type="evidence" value="ECO:0007669"/>
    <property type="project" value="UniProtKB-SubCell"/>
</dbReference>
<dbReference type="Proteomes" id="UP000677228">
    <property type="component" value="Unassembled WGS sequence"/>
</dbReference>
<evidence type="ECO:0000259" key="14">
    <source>
        <dbReference type="PROSITE" id="PS50023"/>
    </source>
</evidence>
<dbReference type="SMART" id="SM00132">
    <property type="entry name" value="LIM"/>
    <property type="match status" value="2"/>
</dbReference>
<dbReference type="InterPro" id="IPR050453">
    <property type="entry name" value="LIM_Homeobox_TF"/>
</dbReference>
<evidence type="ECO:0000256" key="6">
    <source>
        <dbReference type="ARBA" id="ARBA00023125"/>
    </source>
</evidence>
<evidence type="ECO:0000256" key="1">
    <source>
        <dbReference type="ARBA" id="ARBA00004123"/>
    </source>
</evidence>
<feature type="domain" description="Homeobox" evidence="15">
    <location>
        <begin position="149"/>
        <end position="209"/>
    </location>
</feature>
<dbReference type="FunFam" id="1.10.10.60:FF:000219">
    <property type="entry name" value="LIM/homeobox protein Lhx3"/>
    <property type="match status" value="1"/>
</dbReference>
<dbReference type="Pfam" id="PF08385">
    <property type="entry name" value="DHC_N1"/>
    <property type="match status" value="1"/>
</dbReference>
<dbReference type="PROSITE" id="PS50071">
    <property type="entry name" value="HOMEOBOX_2"/>
    <property type="match status" value="1"/>
</dbReference>
<dbReference type="Proteomes" id="UP000682733">
    <property type="component" value="Unassembled WGS sequence"/>
</dbReference>
<dbReference type="GO" id="GO:0008270">
    <property type="term" value="F:zinc ion binding"/>
    <property type="evidence" value="ECO:0007669"/>
    <property type="project" value="InterPro"/>
</dbReference>
<evidence type="ECO:0000313" key="17">
    <source>
        <dbReference type="EMBL" id="CAF3709356.1"/>
    </source>
</evidence>
<dbReference type="InterPro" id="IPR049594">
    <property type="entry name" value="Lhx3/4-like_LIM2"/>
</dbReference>
<dbReference type="CDD" id="cd00086">
    <property type="entry name" value="homeodomain"/>
    <property type="match status" value="1"/>
</dbReference>
<keyword evidence="2 10" id="KW-0479">Metal-binding</keyword>
<dbReference type="EMBL" id="CAJOBA010004309">
    <property type="protein sequence ID" value="CAF3709356.1"/>
    <property type="molecule type" value="Genomic_DNA"/>
</dbReference>
<keyword evidence="12" id="KW-0175">Coiled coil</keyword>
<evidence type="ECO:0000256" key="2">
    <source>
        <dbReference type="ARBA" id="ARBA00022723"/>
    </source>
</evidence>
<evidence type="ECO:0000256" key="3">
    <source>
        <dbReference type="ARBA" id="ARBA00022737"/>
    </source>
</evidence>
<evidence type="ECO:0000256" key="4">
    <source>
        <dbReference type="ARBA" id="ARBA00022833"/>
    </source>
</evidence>
<dbReference type="SMART" id="SM00389">
    <property type="entry name" value="HOX"/>
    <property type="match status" value="1"/>
</dbReference>
<sequence length="1430" mass="166935">MTFNDNNNEENELSHRILQVPFLECSVCTLPICDKFIFKVLDQYYHANCLKCNECHVKLMDKCFARDGYVYCKEDFFRKFGTKCASCGHGIPPTEVVRRANEFVYHLQCFSCLICHRQLKTGDEFYLINDQKLCCKIDFEALRNKEFDDTSKRPRTTISQKQLEILKQAYNTSSKPARHVREQLAAETGLDMRVVQVWFQNRRAKEKRLKKDSGRRCPGIMRNLERKARLKSRKSQSTHEEETSNEDAAVSYDELSERESDDSLHCDPNLQQQYEQFSANASDTNSFLSPTQSRTSYSQMGGTGTSFVDDTNSVVATLRPSSTLGDRTENEYCDLGPDYTVRWLEREHQDMPEDLRKNYIITTVSNYFAVDHDSLSNLFDHRSLSNFLDDANCAILCAYRGKQIDLSNEIKLTDGNQCLVLFKFRPEIITPDNLYTNIFLSSMIDSPIESLYHIIKDVFAPALRDKRYADTIDSHLQNSLGNLENGLGNVLRSTSTSSSKKGSNFSSILRPSEEMRYWSEMASSTGQKAKDNERAAHFAKLFEPIRKSYENLDTLSLVELLDVVEQTQDVYDEIWQQLDYDEYPEARMKHLLTITSNALIQAVQKQLSTLDLWQDQKNFVQMKEQLRNGANVCERWAYATQTLTNKHWRAFPHHPWKGEPFQADFLTQFNKRLYEIISVRSSYEQSIRFSSQPDGLPPAKAYSSFSGLNPIQYNPYTEPLWRAAVSQFERVMQPTDREVAKKLKEHFQKIRSNPQQMLRDFTRFCDLIKREQIRKELTSERELLLGQLESYVRNLNEEFNNLCNGRRKPPMGVNQTEIVGAIVYVKQIEAKIDEVLKTGEMLLGDLSGYQRLSTLTITLKKELTNWRKDKYKEWCQDTSRAIDDPQEKLSLETSGRLMELDQKDGKLCVLYGDRLVTLLREVRQLSALSYEVPSKISKCVAIGEKFFKHGLVLKQVAHFYNTIDTQMLPSQQSMMLDLAKNFEKLVKDPKVSRGRGGGDGVQITWDNPEQLERYIQTLQSAAEKLSTENRKLRKQHTQITEIVCNMMNIDLLRQQQKWKDQVQDIRKIMDDITSQGYTTENMKPWRSYWDRQLYKALEVQYVIGLESLNENLPEIKVDLVFRQKTIQYSPSIEDIKSKYYREMKRFLSIPLNFKGCSDQTSGKNLIFQSIMARYSQQIISCFYKSNELFARLEFGIDQFKEWVVIGQLDIDQLVENNLQDVSDWERNFKALKIRVKYDCFTVNTSPLKASIEDHLQRLFDAMLNHLKRAIVKDIQSIDTFVNEGLESLQGRPQTHEEIGNAYKRHEELNAKRRDVLPLYEKVESKNKLLRSVAGGGHEQLVQLQMKIDKFETMMDSHQQMIQEQKDVLKKNLQSRYETFLKESDKLKSRWQQFRPKEHDMEDERKCTESLKLVREKEKEMQEMIKQKEKL</sequence>
<name>A0A8S2I200_9BILA</name>
<dbReference type="PROSITE" id="PS00027">
    <property type="entry name" value="HOMEOBOX_1"/>
    <property type="match status" value="1"/>
</dbReference>
<dbReference type="PROSITE" id="PS50023">
    <property type="entry name" value="LIM_DOMAIN_2"/>
    <property type="match status" value="2"/>
</dbReference>
<evidence type="ECO:0000256" key="5">
    <source>
        <dbReference type="ARBA" id="ARBA00023038"/>
    </source>
</evidence>
<protein>
    <submittedName>
        <fullName evidence="17">Uncharacterized protein</fullName>
    </submittedName>
</protein>
<comment type="caution">
    <text evidence="17">The sequence shown here is derived from an EMBL/GenBank/DDBJ whole genome shotgun (WGS) entry which is preliminary data.</text>
</comment>
<keyword evidence="6 9" id="KW-0238">DNA-binding</keyword>
<evidence type="ECO:0000256" key="7">
    <source>
        <dbReference type="ARBA" id="ARBA00023155"/>
    </source>
</evidence>
<dbReference type="CDD" id="cd09376">
    <property type="entry name" value="LIM2_Lhx3_Lhx4"/>
    <property type="match status" value="1"/>
</dbReference>
<dbReference type="Pfam" id="PF00412">
    <property type="entry name" value="LIM"/>
    <property type="match status" value="2"/>
</dbReference>
<dbReference type="EMBL" id="CAJNOK010004307">
    <property type="protein sequence ID" value="CAF0933265.1"/>
    <property type="molecule type" value="Genomic_DNA"/>
</dbReference>
<dbReference type="InterPro" id="IPR001356">
    <property type="entry name" value="HD"/>
</dbReference>
<dbReference type="GO" id="GO:0000981">
    <property type="term" value="F:DNA-binding transcription factor activity, RNA polymerase II-specific"/>
    <property type="evidence" value="ECO:0007669"/>
    <property type="project" value="InterPro"/>
</dbReference>
<dbReference type="PANTHER" id="PTHR24208">
    <property type="entry name" value="LIM/HOMEOBOX PROTEIN LHX"/>
    <property type="match status" value="1"/>
</dbReference>
<dbReference type="SUPFAM" id="SSF46689">
    <property type="entry name" value="Homeodomain-like"/>
    <property type="match status" value="1"/>
</dbReference>
<feature type="coiled-coil region" evidence="12">
    <location>
        <begin position="1340"/>
        <end position="1430"/>
    </location>
</feature>
<feature type="region of interest" description="Disordered" evidence="13">
    <location>
        <begin position="280"/>
        <end position="304"/>
    </location>
</feature>
<organism evidence="17 18">
    <name type="scientific">Didymodactylos carnosus</name>
    <dbReference type="NCBI Taxonomy" id="1234261"/>
    <lineage>
        <taxon>Eukaryota</taxon>
        <taxon>Metazoa</taxon>
        <taxon>Spiralia</taxon>
        <taxon>Gnathifera</taxon>
        <taxon>Rotifera</taxon>
        <taxon>Eurotatoria</taxon>
        <taxon>Bdelloidea</taxon>
        <taxon>Philodinida</taxon>
        <taxon>Philodinidae</taxon>
        <taxon>Didymodactylos</taxon>
    </lineage>
</organism>
<evidence type="ECO:0000256" key="11">
    <source>
        <dbReference type="RuleBase" id="RU000682"/>
    </source>
</evidence>
<feature type="compositionally biased region" description="Basic and acidic residues" evidence="13">
    <location>
        <begin position="255"/>
        <end position="265"/>
    </location>
</feature>
<feature type="region of interest" description="Disordered" evidence="13">
    <location>
        <begin position="209"/>
        <end position="266"/>
    </location>
</feature>
<keyword evidence="4 10" id="KW-0862">Zinc</keyword>
<evidence type="ECO:0000256" key="13">
    <source>
        <dbReference type="SAM" id="MobiDB-lite"/>
    </source>
</evidence>
<evidence type="ECO:0000256" key="8">
    <source>
        <dbReference type="ARBA" id="ARBA00023242"/>
    </source>
</evidence>
<evidence type="ECO:0000256" key="9">
    <source>
        <dbReference type="PROSITE-ProRule" id="PRU00108"/>
    </source>
</evidence>
<feature type="domain" description="LIM zinc-binding" evidence="14">
    <location>
        <begin position="23"/>
        <end position="82"/>
    </location>
</feature>
<gene>
    <name evidence="16" type="ORF">OVA965_LOCUS11249</name>
    <name evidence="17" type="ORF">TMI583_LOCUS11245</name>
</gene>
<feature type="domain" description="LIM zinc-binding" evidence="14">
    <location>
        <begin position="83"/>
        <end position="145"/>
    </location>
</feature>
<dbReference type="GO" id="GO:0030182">
    <property type="term" value="P:neuron differentiation"/>
    <property type="evidence" value="ECO:0007669"/>
    <property type="project" value="TreeGrafter"/>
</dbReference>
<dbReference type="PANTHER" id="PTHR24208:SF128">
    <property type="entry name" value="LIM3, ISOFORM G"/>
    <property type="match status" value="1"/>
</dbReference>
<accession>A0A8S2I200</accession>
<evidence type="ECO:0000259" key="15">
    <source>
        <dbReference type="PROSITE" id="PS50071"/>
    </source>
</evidence>
<dbReference type="GO" id="GO:0000977">
    <property type="term" value="F:RNA polymerase II transcription regulatory region sequence-specific DNA binding"/>
    <property type="evidence" value="ECO:0007669"/>
    <property type="project" value="TreeGrafter"/>
</dbReference>
<dbReference type="Pfam" id="PF00046">
    <property type="entry name" value="Homeodomain"/>
    <property type="match status" value="1"/>
</dbReference>
<keyword evidence="8 9" id="KW-0539">Nucleus</keyword>